<dbReference type="SUPFAM" id="SSF46785">
    <property type="entry name" value="Winged helix' DNA-binding domain"/>
    <property type="match status" value="1"/>
</dbReference>
<dbReference type="PROSITE" id="PS50949">
    <property type="entry name" value="HTH_GNTR"/>
    <property type="match status" value="1"/>
</dbReference>
<organism evidence="5 6">
    <name type="scientific">Primorskyibacter flagellatus</name>
    <dbReference type="NCBI Taxonomy" id="1387277"/>
    <lineage>
        <taxon>Bacteria</taxon>
        <taxon>Pseudomonadati</taxon>
        <taxon>Pseudomonadota</taxon>
        <taxon>Alphaproteobacteria</taxon>
        <taxon>Rhodobacterales</taxon>
        <taxon>Roseobacteraceae</taxon>
        <taxon>Primorskyibacter</taxon>
    </lineage>
</organism>
<evidence type="ECO:0000256" key="2">
    <source>
        <dbReference type="ARBA" id="ARBA00023125"/>
    </source>
</evidence>
<dbReference type="PANTHER" id="PTHR43537:SF44">
    <property type="entry name" value="GNTR FAMILY REGULATORY PROTEIN"/>
    <property type="match status" value="1"/>
</dbReference>
<gene>
    <name evidence="5" type="ORF">SAMN06295998_11414</name>
</gene>
<evidence type="ECO:0000313" key="6">
    <source>
        <dbReference type="Proteomes" id="UP000192330"/>
    </source>
</evidence>
<dbReference type="SUPFAM" id="SSF48008">
    <property type="entry name" value="GntR ligand-binding domain-like"/>
    <property type="match status" value="1"/>
</dbReference>
<evidence type="ECO:0000313" key="5">
    <source>
        <dbReference type="EMBL" id="SMC96544.1"/>
    </source>
</evidence>
<dbReference type="InterPro" id="IPR036388">
    <property type="entry name" value="WH-like_DNA-bd_sf"/>
</dbReference>
<dbReference type="Gene3D" id="1.20.120.530">
    <property type="entry name" value="GntR ligand-binding domain-like"/>
    <property type="match status" value="1"/>
</dbReference>
<dbReference type="GO" id="GO:0003677">
    <property type="term" value="F:DNA binding"/>
    <property type="evidence" value="ECO:0007669"/>
    <property type="project" value="UniProtKB-KW"/>
</dbReference>
<dbReference type="AlphaFoldDB" id="A0A1W2DGU8"/>
<dbReference type="EMBL" id="FWYD01000014">
    <property type="protein sequence ID" value="SMC96544.1"/>
    <property type="molecule type" value="Genomic_DNA"/>
</dbReference>
<dbReference type="InterPro" id="IPR011711">
    <property type="entry name" value="GntR_C"/>
</dbReference>
<keyword evidence="2" id="KW-0238">DNA-binding</keyword>
<dbReference type="PRINTS" id="PR00035">
    <property type="entry name" value="HTHGNTR"/>
</dbReference>
<keyword evidence="6" id="KW-1185">Reference proteome</keyword>
<keyword evidence="3" id="KW-0804">Transcription</keyword>
<dbReference type="Pfam" id="PF07729">
    <property type="entry name" value="FCD"/>
    <property type="match status" value="1"/>
</dbReference>
<keyword evidence="1" id="KW-0805">Transcription regulation</keyword>
<dbReference type="InterPro" id="IPR036390">
    <property type="entry name" value="WH_DNA-bd_sf"/>
</dbReference>
<dbReference type="CDD" id="cd07377">
    <property type="entry name" value="WHTH_GntR"/>
    <property type="match status" value="1"/>
</dbReference>
<dbReference type="Pfam" id="PF00392">
    <property type="entry name" value="GntR"/>
    <property type="match status" value="1"/>
</dbReference>
<name>A0A1W2DGU8_9RHOB</name>
<dbReference type="GO" id="GO:0003700">
    <property type="term" value="F:DNA-binding transcription factor activity"/>
    <property type="evidence" value="ECO:0007669"/>
    <property type="project" value="InterPro"/>
</dbReference>
<proteinExistence type="predicted"/>
<dbReference type="SMART" id="SM00345">
    <property type="entry name" value="HTH_GNTR"/>
    <property type="match status" value="1"/>
</dbReference>
<dbReference type="InterPro" id="IPR000524">
    <property type="entry name" value="Tscrpt_reg_HTH_GntR"/>
</dbReference>
<evidence type="ECO:0000256" key="3">
    <source>
        <dbReference type="ARBA" id="ARBA00023163"/>
    </source>
</evidence>
<dbReference type="STRING" id="1387277.SAMN06295998_11414"/>
<dbReference type="RefSeq" id="WP_235866643.1">
    <property type="nucleotide sequence ID" value="NZ_FWYD01000014.1"/>
</dbReference>
<dbReference type="PANTHER" id="PTHR43537">
    <property type="entry name" value="TRANSCRIPTIONAL REGULATOR, GNTR FAMILY"/>
    <property type="match status" value="1"/>
</dbReference>
<evidence type="ECO:0000259" key="4">
    <source>
        <dbReference type="PROSITE" id="PS50949"/>
    </source>
</evidence>
<sequence length="247" mass="27070">MDTDADDIHAPRRTPDLIADTLIGEIRGGVFAPEAPLPTERDLCERFSASRPTVREALAQMQMRGYLTAGAGKRPRATLPSIATVLRGTGDLIREVLGDAESGAHLEQMRQFIETGAAREAAKRADNIQLAKLQAALEKNFDAVGTADFAPTDIAFHRALVSVVGNPVILTLHDMFVSTMIAHRPPTPNPLRYDRIAYDEHREIYQAVLDGDVVTATDVMDRHLTRSYRARLKAPQLSPEAGGRTTH</sequence>
<evidence type="ECO:0000256" key="1">
    <source>
        <dbReference type="ARBA" id="ARBA00023015"/>
    </source>
</evidence>
<dbReference type="Proteomes" id="UP000192330">
    <property type="component" value="Unassembled WGS sequence"/>
</dbReference>
<dbReference type="InterPro" id="IPR008920">
    <property type="entry name" value="TF_FadR/GntR_C"/>
</dbReference>
<dbReference type="Gene3D" id="1.10.10.10">
    <property type="entry name" value="Winged helix-like DNA-binding domain superfamily/Winged helix DNA-binding domain"/>
    <property type="match status" value="1"/>
</dbReference>
<dbReference type="SMART" id="SM00895">
    <property type="entry name" value="FCD"/>
    <property type="match status" value="1"/>
</dbReference>
<feature type="domain" description="HTH gntR-type" evidence="4">
    <location>
        <begin position="12"/>
        <end position="80"/>
    </location>
</feature>
<accession>A0A1W2DGU8</accession>
<protein>
    <submittedName>
        <fullName evidence="5">Transcriptional regulator, GntR family</fullName>
    </submittedName>
</protein>
<reference evidence="5 6" key="1">
    <citation type="submission" date="2017-04" db="EMBL/GenBank/DDBJ databases">
        <authorList>
            <person name="Afonso C.L."/>
            <person name="Miller P.J."/>
            <person name="Scott M.A."/>
            <person name="Spackman E."/>
            <person name="Goraichik I."/>
            <person name="Dimitrov K.M."/>
            <person name="Suarez D.L."/>
            <person name="Swayne D.E."/>
        </authorList>
    </citation>
    <scope>NUCLEOTIDE SEQUENCE [LARGE SCALE GENOMIC DNA]</scope>
    <source>
        <strain evidence="5 6">CGMCC 1.12644</strain>
    </source>
</reference>